<accession>A0A1J1HK89</accession>
<organism evidence="1 2">
    <name type="scientific">Clunio marinus</name>
    <dbReference type="NCBI Taxonomy" id="568069"/>
    <lineage>
        <taxon>Eukaryota</taxon>
        <taxon>Metazoa</taxon>
        <taxon>Ecdysozoa</taxon>
        <taxon>Arthropoda</taxon>
        <taxon>Hexapoda</taxon>
        <taxon>Insecta</taxon>
        <taxon>Pterygota</taxon>
        <taxon>Neoptera</taxon>
        <taxon>Endopterygota</taxon>
        <taxon>Diptera</taxon>
        <taxon>Nematocera</taxon>
        <taxon>Chironomoidea</taxon>
        <taxon>Chironomidae</taxon>
        <taxon>Clunio</taxon>
    </lineage>
</organism>
<dbReference type="Proteomes" id="UP000183832">
    <property type="component" value="Unassembled WGS sequence"/>
</dbReference>
<sequence length="59" mass="7198">MEAIQFSVHYLRKLNLSKPLPFQCEELIFYAQKNDEKLLLSWKLMKKYWNKTAEFSTKQ</sequence>
<proteinExistence type="predicted"/>
<gene>
    <name evidence="1" type="ORF">CLUMA_CG002310</name>
</gene>
<dbReference type="AlphaFoldDB" id="A0A1J1HK89"/>
<keyword evidence="2" id="KW-1185">Reference proteome</keyword>
<name>A0A1J1HK89_9DIPT</name>
<reference evidence="1 2" key="1">
    <citation type="submission" date="2015-04" db="EMBL/GenBank/DDBJ databases">
        <authorList>
            <person name="Syromyatnikov M.Y."/>
            <person name="Popov V.N."/>
        </authorList>
    </citation>
    <scope>NUCLEOTIDE SEQUENCE [LARGE SCALE GENOMIC DNA]</scope>
</reference>
<evidence type="ECO:0000313" key="2">
    <source>
        <dbReference type="Proteomes" id="UP000183832"/>
    </source>
</evidence>
<evidence type="ECO:0000313" key="1">
    <source>
        <dbReference type="EMBL" id="CRK88445.1"/>
    </source>
</evidence>
<dbReference type="EMBL" id="CVRI01000008">
    <property type="protein sequence ID" value="CRK88445.1"/>
    <property type="molecule type" value="Genomic_DNA"/>
</dbReference>
<protein>
    <submittedName>
        <fullName evidence="1">CLUMA_CG002310, isoform A</fullName>
    </submittedName>
</protein>